<evidence type="ECO:0000256" key="3">
    <source>
        <dbReference type="ARBA" id="ARBA00022801"/>
    </source>
</evidence>
<dbReference type="GO" id="GO:0006508">
    <property type="term" value="P:proteolysis"/>
    <property type="evidence" value="ECO:0007669"/>
    <property type="project" value="UniProtKB-KW"/>
</dbReference>
<gene>
    <name evidence="6" type="ORF">LCGC14_2284430</name>
</gene>
<dbReference type="Pfam" id="PF00877">
    <property type="entry name" value="NLPC_P60"/>
    <property type="match status" value="1"/>
</dbReference>
<reference evidence="6" key="1">
    <citation type="journal article" date="2015" name="Nature">
        <title>Complex archaea that bridge the gap between prokaryotes and eukaryotes.</title>
        <authorList>
            <person name="Spang A."/>
            <person name="Saw J.H."/>
            <person name="Jorgensen S.L."/>
            <person name="Zaremba-Niedzwiedzka K."/>
            <person name="Martijn J."/>
            <person name="Lind A.E."/>
            <person name="van Eijk R."/>
            <person name="Schleper C."/>
            <person name="Guy L."/>
            <person name="Ettema T.J."/>
        </authorList>
    </citation>
    <scope>NUCLEOTIDE SEQUENCE</scope>
</reference>
<dbReference type="InterPro" id="IPR000064">
    <property type="entry name" value="NLP_P60_dom"/>
</dbReference>
<organism evidence="6">
    <name type="scientific">marine sediment metagenome</name>
    <dbReference type="NCBI Taxonomy" id="412755"/>
    <lineage>
        <taxon>unclassified sequences</taxon>
        <taxon>metagenomes</taxon>
        <taxon>ecological metagenomes</taxon>
    </lineage>
</organism>
<dbReference type="EMBL" id="LAZR01031856">
    <property type="protein sequence ID" value="KKL52543.1"/>
    <property type="molecule type" value="Genomic_DNA"/>
</dbReference>
<keyword evidence="4" id="KW-0788">Thiol protease</keyword>
<dbReference type="Gene3D" id="3.90.1720.10">
    <property type="entry name" value="endopeptidase domain like (from Nostoc punctiforme)"/>
    <property type="match status" value="1"/>
</dbReference>
<dbReference type="GO" id="GO:0008234">
    <property type="term" value="F:cysteine-type peptidase activity"/>
    <property type="evidence" value="ECO:0007669"/>
    <property type="project" value="UniProtKB-KW"/>
</dbReference>
<comment type="similarity">
    <text evidence="1">Belongs to the peptidase C40 family.</text>
</comment>
<evidence type="ECO:0000259" key="5">
    <source>
        <dbReference type="Pfam" id="PF00877"/>
    </source>
</evidence>
<name>A0A0F9CSY8_9ZZZZ</name>
<dbReference type="SUPFAM" id="SSF54001">
    <property type="entry name" value="Cysteine proteinases"/>
    <property type="match status" value="1"/>
</dbReference>
<feature type="non-terminal residue" evidence="6">
    <location>
        <position position="1"/>
    </location>
</feature>
<dbReference type="InterPro" id="IPR038765">
    <property type="entry name" value="Papain-like_cys_pep_sf"/>
</dbReference>
<accession>A0A0F9CSY8</accession>
<feature type="domain" description="NlpC/P60" evidence="5">
    <location>
        <begin position="38"/>
        <end position="76"/>
    </location>
</feature>
<keyword evidence="2" id="KW-0645">Protease</keyword>
<evidence type="ECO:0000256" key="2">
    <source>
        <dbReference type="ARBA" id="ARBA00022670"/>
    </source>
</evidence>
<keyword evidence="3" id="KW-0378">Hydrolase</keyword>
<evidence type="ECO:0000256" key="4">
    <source>
        <dbReference type="ARBA" id="ARBA00022807"/>
    </source>
</evidence>
<evidence type="ECO:0000256" key="1">
    <source>
        <dbReference type="ARBA" id="ARBA00007074"/>
    </source>
</evidence>
<proteinExistence type="inferred from homology"/>
<protein>
    <recommendedName>
        <fullName evidence="5">NlpC/P60 domain-containing protein</fullName>
    </recommendedName>
</protein>
<comment type="caution">
    <text evidence="6">The sequence shown here is derived from an EMBL/GenBank/DDBJ whole genome shotgun (WGS) entry which is preliminary data.</text>
</comment>
<sequence length="121" mass="13057">QQESEDGRSLRLYLPRRHVRPANLPFTDPAAVAQLFFGVPYLWGGNSVRGIDCSGLVQAACLASGIACPGDSDLQEVALGTRLSETIAVGQKRPMAFPVSRRVREAVWARVDRAPGVSAPR</sequence>
<evidence type="ECO:0000313" key="6">
    <source>
        <dbReference type="EMBL" id="KKL52543.1"/>
    </source>
</evidence>
<dbReference type="AlphaFoldDB" id="A0A0F9CSY8"/>